<dbReference type="AlphaFoldDB" id="A0A4Z2EXD5"/>
<feature type="region of interest" description="Disordered" evidence="1">
    <location>
        <begin position="54"/>
        <end position="83"/>
    </location>
</feature>
<evidence type="ECO:0000256" key="1">
    <source>
        <dbReference type="SAM" id="MobiDB-lite"/>
    </source>
</evidence>
<name>A0A4Z2EXD5_9TELE</name>
<evidence type="ECO:0000313" key="3">
    <source>
        <dbReference type="Proteomes" id="UP000314294"/>
    </source>
</evidence>
<sequence length="83" mass="8662">MDIADEPSGAGAERADLLADGVSAERSVFIGSLRAASQISLHFIRRELIGASNEARLQGPVTRAGPTGPGPPTGALSPRRQRR</sequence>
<dbReference type="EMBL" id="SRLO01002229">
    <property type="protein sequence ID" value="TNN33489.1"/>
    <property type="molecule type" value="Genomic_DNA"/>
</dbReference>
<gene>
    <name evidence="2" type="ORF">EYF80_056343</name>
</gene>
<accession>A0A4Z2EXD5</accession>
<proteinExistence type="predicted"/>
<dbReference type="Proteomes" id="UP000314294">
    <property type="component" value="Unassembled WGS sequence"/>
</dbReference>
<comment type="caution">
    <text evidence="2">The sequence shown here is derived from an EMBL/GenBank/DDBJ whole genome shotgun (WGS) entry which is preliminary data.</text>
</comment>
<organism evidence="2 3">
    <name type="scientific">Liparis tanakae</name>
    <name type="common">Tanaka's snailfish</name>
    <dbReference type="NCBI Taxonomy" id="230148"/>
    <lineage>
        <taxon>Eukaryota</taxon>
        <taxon>Metazoa</taxon>
        <taxon>Chordata</taxon>
        <taxon>Craniata</taxon>
        <taxon>Vertebrata</taxon>
        <taxon>Euteleostomi</taxon>
        <taxon>Actinopterygii</taxon>
        <taxon>Neopterygii</taxon>
        <taxon>Teleostei</taxon>
        <taxon>Neoteleostei</taxon>
        <taxon>Acanthomorphata</taxon>
        <taxon>Eupercaria</taxon>
        <taxon>Perciformes</taxon>
        <taxon>Cottioidei</taxon>
        <taxon>Cottales</taxon>
        <taxon>Liparidae</taxon>
        <taxon>Liparis</taxon>
    </lineage>
</organism>
<keyword evidence="3" id="KW-1185">Reference proteome</keyword>
<reference evidence="2 3" key="1">
    <citation type="submission" date="2019-03" db="EMBL/GenBank/DDBJ databases">
        <title>First draft genome of Liparis tanakae, snailfish: a comprehensive survey of snailfish specific genes.</title>
        <authorList>
            <person name="Kim W."/>
            <person name="Song I."/>
            <person name="Jeong J.-H."/>
            <person name="Kim D."/>
            <person name="Kim S."/>
            <person name="Ryu S."/>
            <person name="Song J.Y."/>
            <person name="Lee S.K."/>
        </authorList>
    </citation>
    <scope>NUCLEOTIDE SEQUENCE [LARGE SCALE GENOMIC DNA]</scope>
    <source>
        <tissue evidence="2">Muscle</tissue>
    </source>
</reference>
<evidence type="ECO:0000313" key="2">
    <source>
        <dbReference type="EMBL" id="TNN33489.1"/>
    </source>
</evidence>
<protein>
    <submittedName>
        <fullName evidence="2">Uncharacterized protein</fullName>
    </submittedName>
</protein>